<dbReference type="PANTHER" id="PTHR45527:SF1">
    <property type="entry name" value="FATTY ACID SYNTHASE"/>
    <property type="match status" value="1"/>
</dbReference>
<dbReference type="PROSITE" id="PS50075">
    <property type="entry name" value="CARRIER"/>
    <property type="match status" value="2"/>
</dbReference>
<dbReference type="Gene3D" id="3.40.50.980">
    <property type="match status" value="4"/>
</dbReference>
<dbReference type="Gene3D" id="3.30.559.10">
    <property type="entry name" value="Chloramphenicol acetyltransferase-like domain"/>
    <property type="match status" value="2"/>
</dbReference>
<keyword evidence="2" id="KW-0596">Phosphopantetheine</keyword>
<dbReference type="PROSITE" id="PS00012">
    <property type="entry name" value="PHOSPHOPANTETHEINE"/>
    <property type="match status" value="1"/>
</dbReference>
<keyword evidence="3" id="KW-0597">Phosphoprotein</keyword>
<dbReference type="SMART" id="SM00823">
    <property type="entry name" value="PKS_PP"/>
    <property type="match status" value="1"/>
</dbReference>
<sequence>MSLQIIPLHPVQRDIFLDQAINPLRPNYNVVAFMTISGDLDLPVFRRVLSHAASVFDIFRMRFDINDETPVVYLTDTATMPALNVIDCSTAADPVVAARSWMQGRADHPFLLSKDNILYEHALLKISGQTYYYFFQFHHLIFDGYCWRIWAKYLTGSYRSAVESAGEIPHFETPSYIRAVEEAAVAYESLTYKAHADYWQEMIQEDPAGMLPRHYARREPQMPESGSYVYPLTAAQRDMLLQLATTLNVRLPHLTLAAVIIYLSATTGREELVLGTPAHKRKGPDQRSTMGLFTGIVPFKGQYVPQQLLTDLIRQIAAAQKADYAHVDYLIGDLARHLKHDAFSGPLLDMIVNYVLLDLDLDFGVGIQADFEVMFSQYQIEPLRMIWWDYSEKQSLELRFDFRYEYFTQEEVALLAERILFILEQFSGKLHEPVSSVAVIPSNELELLRTAGMPTAYTYPADKTVPELFRVQAAATPDATAILFEDTILTYKELDGASDQLAAYLLQSGITPETLIPVCLDRSADLIVTLLGILKAGAAFVPLDPRYPQQRIEQMLSETEYKLAITSSEYRDLFQPDVQALTLEALQPILGLMPETALPVGIQADNLAYVMYTSGSTGRPKGVMVTHQNIVSLALGSGFLDWSSADVLLSTGSPSFDASTIEYWGTLLNGATLVLCPEERLLDSAQLKEEVAERGVTRMWFTAGWLNQLVDTDISVFAGLKTVIAGGEKLSAHHIGRLRDAYPDLAIINGYGPTENTTFSLTWSIEAVTAGESIPIGRPLYNRTAYVLDSQLQLLPIGIAGELYVGGAGLSRGYLHQPELTAERFIHHPVSGERLYRTGDLARVLPDGSIAYLGRSDDQVKLRGFRIELGEIESVLQDSGCVSHGVVVLRGEGSGKQLVAYVIPEEQYDEAVLLTYLAKRLPDYMVPSFIVVLEAFPLTNNGKVDKRALPDPEAQQLQTAGYVAARNETEAAIIAIWQEALQIDRVGIYDDFFRLGGDSIRAIGVISQLRKRFSESIRLYELYQSGNVAALSVLIDNLQPSSIETDELKAIVVAEVDALRAAVLEERADAATIADVYPMSDIQSGMIYASLWQTDKSVYHDQITFRISDRPDKRILHRALTMLVQKHAILRTVFDQHPVYGGIQIVRKVANFDLNEVVWCDVSKEQEKDAIQRFMASEREKGFELNNALLWRVAILQFRQSCYLVFQFHHAMLDGWSLASLTTELNSLYVTLFAQYDLPPLQSLKATYKDFVLDGITEKRNTGNQQFWQQELQGYRRLDIFREEPVSIQLVRSFDKTTFERLQQRIQADRLSMRGFFLGVTLRVLSTLTYEDDLTIGVVTNNRPLLDDGDKVLGCFLNTVPFRQRNAKEAATWLSYFRQVEEQLVRLKERERISLFAITAATGEAANGGNPFFDVLFNFVNFHVYDHLQEGLFRQGHVAIGEEEAHMSMVHELTNTFLDFCISTTGNNLLLICKMNRQLKSGKSPEVLADYFAAVIQQYLDHADMPADSLAIYPQTEQQELASFSNPTAAIPPATTLTAVFEERVAATPEATALIFEDIRLTYRQLNEQAGKLAAWLQANGLQQTVLIPVCLDRSPEMVIAILAILKTGNAYVPLDPAYPAERIGYILKDTQASVVVSSKKHGAKLLAAGASKVLEIDTDAAVIGTYMPIAGQVAGPADTLAYVIYTSGSTGHPKGVLAEHGSVLSLINHQSSVYGISSSDRILLCANYCFDPSVEQLFFALLNGAAVVICKEETIRDPHLLECLLREQGVTHLEATPGVIEHLTPGTYNGLKRVISGGEVCRKELAEKWCGLLDFYNIYGPTETTISAIIYQCNPAQLSQVDVLPIGRPLPHVQVYILDVKGNPAPVGVPGEIYIGGAGVTRGYLNQPELTATVFLPDRFSNVPGARMYKTGDLGRWLPDGNIEYLSRLDAQLKLHGYRIEPDEIANVLLGSEWVSQAVVLDNRDDTGQVRICAYIVLAKQVEKDVLRAYLSAQLPAYMVPSVIWYLDVLPLTPNGKIDRNALKMMGVSATVSTEYVAPRSATEKQLWEIWQQLLPADRIGVLDDFFELGGHSLLAMRMNAHIKRAIGVNVPVKKLFQCRCIARLAEYLDVTSATPVQKNDKAAARIIEI</sequence>
<reference evidence="5 6" key="1">
    <citation type="submission" date="2021-08" db="EMBL/GenBank/DDBJ databases">
        <title>The genome sequence of Chitinophaga sp. B61.</title>
        <authorList>
            <person name="Zhang X."/>
        </authorList>
    </citation>
    <scope>NUCLEOTIDE SEQUENCE [LARGE SCALE GENOMIC DNA]</scope>
    <source>
        <strain evidence="5 6">B61</strain>
    </source>
</reference>
<comment type="cofactor">
    <cofactor evidence="1">
        <name>pantetheine 4'-phosphate</name>
        <dbReference type="ChEBI" id="CHEBI:47942"/>
    </cofactor>
</comment>
<dbReference type="SUPFAM" id="SSF47336">
    <property type="entry name" value="ACP-like"/>
    <property type="match status" value="2"/>
</dbReference>
<dbReference type="RefSeq" id="WP_220249881.1">
    <property type="nucleotide sequence ID" value="NZ_JAICCF010000002.1"/>
</dbReference>
<dbReference type="SUPFAM" id="SSF52777">
    <property type="entry name" value="CoA-dependent acyltransferases"/>
    <property type="match status" value="4"/>
</dbReference>
<dbReference type="Proteomes" id="UP000812961">
    <property type="component" value="Unassembled WGS sequence"/>
</dbReference>
<dbReference type="EMBL" id="JAICCF010000002">
    <property type="protein sequence ID" value="MBW8684664.1"/>
    <property type="molecule type" value="Genomic_DNA"/>
</dbReference>
<dbReference type="InterPro" id="IPR001242">
    <property type="entry name" value="Condensation_dom"/>
</dbReference>
<evidence type="ECO:0000313" key="6">
    <source>
        <dbReference type="Proteomes" id="UP000812961"/>
    </source>
</evidence>
<dbReference type="Pfam" id="PF00668">
    <property type="entry name" value="Condensation"/>
    <property type="match status" value="2"/>
</dbReference>
<evidence type="ECO:0000259" key="4">
    <source>
        <dbReference type="PROSITE" id="PS50075"/>
    </source>
</evidence>
<keyword evidence="6" id="KW-1185">Reference proteome</keyword>
<dbReference type="InterPro" id="IPR036736">
    <property type="entry name" value="ACP-like_sf"/>
</dbReference>
<gene>
    <name evidence="5" type="ORF">K1Y79_10010</name>
</gene>
<dbReference type="InterPro" id="IPR025110">
    <property type="entry name" value="AMP-bd_C"/>
</dbReference>
<dbReference type="Gene3D" id="2.30.38.10">
    <property type="entry name" value="Luciferase, Domain 3"/>
    <property type="match status" value="2"/>
</dbReference>
<feature type="domain" description="Carrier" evidence="4">
    <location>
        <begin position="964"/>
        <end position="1039"/>
    </location>
</feature>
<dbReference type="InterPro" id="IPR020845">
    <property type="entry name" value="AMP-binding_CS"/>
</dbReference>
<dbReference type="NCBIfam" id="TIGR01733">
    <property type="entry name" value="AA-adenyl-dom"/>
    <property type="match status" value="2"/>
</dbReference>
<dbReference type="PROSITE" id="PS00455">
    <property type="entry name" value="AMP_BINDING"/>
    <property type="match status" value="2"/>
</dbReference>
<comment type="caution">
    <text evidence="5">The sequence shown here is derived from an EMBL/GenBank/DDBJ whole genome shotgun (WGS) entry which is preliminary data.</text>
</comment>
<evidence type="ECO:0000256" key="2">
    <source>
        <dbReference type="ARBA" id="ARBA00022450"/>
    </source>
</evidence>
<dbReference type="Gene3D" id="1.10.1200.10">
    <property type="entry name" value="ACP-like"/>
    <property type="match status" value="2"/>
</dbReference>
<organism evidence="5 6">
    <name type="scientific">Chitinophaga rhizophila</name>
    <dbReference type="NCBI Taxonomy" id="2866212"/>
    <lineage>
        <taxon>Bacteria</taxon>
        <taxon>Pseudomonadati</taxon>
        <taxon>Bacteroidota</taxon>
        <taxon>Chitinophagia</taxon>
        <taxon>Chitinophagales</taxon>
        <taxon>Chitinophagaceae</taxon>
        <taxon>Chitinophaga</taxon>
    </lineage>
</organism>
<dbReference type="Gene3D" id="3.30.559.30">
    <property type="entry name" value="Nonribosomal peptide synthetase, condensation domain"/>
    <property type="match status" value="2"/>
</dbReference>
<dbReference type="CDD" id="cd05930">
    <property type="entry name" value="A_NRPS"/>
    <property type="match status" value="1"/>
</dbReference>
<dbReference type="Pfam" id="PF00550">
    <property type="entry name" value="PP-binding"/>
    <property type="match status" value="2"/>
</dbReference>
<dbReference type="Pfam" id="PF13193">
    <property type="entry name" value="AMP-binding_C"/>
    <property type="match status" value="2"/>
</dbReference>
<dbReference type="PANTHER" id="PTHR45527">
    <property type="entry name" value="NONRIBOSOMAL PEPTIDE SYNTHETASE"/>
    <property type="match status" value="1"/>
</dbReference>
<dbReference type="InterPro" id="IPR010071">
    <property type="entry name" value="AA_adenyl_dom"/>
</dbReference>
<dbReference type="InterPro" id="IPR020806">
    <property type="entry name" value="PKS_PP-bd"/>
</dbReference>
<name>A0ABS7GAH5_9BACT</name>
<accession>A0ABS7GAH5</accession>
<feature type="domain" description="Carrier" evidence="4">
    <location>
        <begin position="2039"/>
        <end position="2114"/>
    </location>
</feature>
<dbReference type="CDD" id="cd12117">
    <property type="entry name" value="A_NRPS_Srf_like"/>
    <property type="match status" value="1"/>
</dbReference>
<dbReference type="SUPFAM" id="SSF56801">
    <property type="entry name" value="Acetyl-CoA synthetase-like"/>
    <property type="match status" value="2"/>
</dbReference>
<proteinExistence type="predicted"/>
<dbReference type="InterPro" id="IPR009081">
    <property type="entry name" value="PP-bd_ACP"/>
</dbReference>
<dbReference type="InterPro" id="IPR045851">
    <property type="entry name" value="AMP-bd_C_sf"/>
</dbReference>
<dbReference type="Gene3D" id="3.30.300.30">
    <property type="match status" value="2"/>
</dbReference>
<protein>
    <submittedName>
        <fullName evidence="5">Amino acid adenylation domain-containing protein</fullName>
    </submittedName>
</protein>
<dbReference type="InterPro" id="IPR006162">
    <property type="entry name" value="Ppantetheine_attach_site"/>
</dbReference>
<dbReference type="InterPro" id="IPR023213">
    <property type="entry name" value="CAT-like_dom_sf"/>
</dbReference>
<evidence type="ECO:0000313" key="5">
    <source>
        <dbReference type="EMBL" id="MBW8684664.1"/>
    </source>
</evidence>
<dbReference type="InterPro" id="IPR000873">
    <property type="entry name" value="AMP-dep_synth/lig_dom"/>
</dbReference>
<evidence type="ECO:0000256" key="1">
    <source>
        <dbReference type="ARBA" id="ARBA00001957"/>
    </source>
</evidence>
<dbReference type="NCBIfam" id="NF003417">
    <property type="entry name" value="PRK04813.1"/>
    <property type="match status" value="2"/>
</dbReference>
<evidence type="ECO:0000256" key="3">
    <source>
        <dbReference type="ARBA" id="ARBA00022553"/>
    </source>
</evidence>
<dbReference type="Pfam" id="PF00501">
    <property type="entry name" value="AMP-binding"/>
    <property type="match status" value="2"/>
</dbReference>